<dbReference type="EMBL" id="ML769543">
    <property type="protein sequence ID" value="KAE9394787.1"/>
    <property type="molecule type" value="Genomic_DNA"/>
</dbReference>
<proteinExistence type="predicted"/>
<protein>
    <submittedName>
        <fullName evidence="2">Uncharacterized protein</fullName>
    </submittedName>
</protein>
<dbReference type="OrthoDB" id="2932723at2759"/>
<gene>
    <name evidence="2" type="ORF">BT96DRAFT_179447</name>
</gene>
<sequence length="126" mass="14374">MLDTRLTNSTTQENNNPNNPPGPPSLRLIPSNLPATPTLYDNLTAKMFKRGPNPDQLHPAWKKFKMTFPPEVRRQLSGVQIGVIRWPKYYAEPDWLDEDMRICSAARRIYKQEGSSSDKSSSNSKE</sequence>
<organism evidence="2 3">
    <name type="scientific">Gymnopus androsaceus JB14</name>
    <dbReference type="NCBI Taxonomy" id="1447944"/>
    <lineage>
        <taxon>Eukaryota</taxon>
        <taxon>Fungi</taxon>
        <taxon>Dikarya</taxon>
        <taxon>Basidiomycota</taxon>
        <taxon>Agaricomycotina</taxon>
        <taxon>Agaricomycetes</taxon>
        <taxon>Agaricomycetidae</taxon>
        <taxon>Agaricales</taxon>
        <taxon>Marasmiineae</taxon>
        <taxon>Omphalotaceae</taxon>
        <taxon>Gymnopus</taxon>
    </lineage>
</organism>
<accession>A0A6A4HC14</accession>
<reference evidence="2" key="1">
    <citation type="journal article" date="2019" name="Environ. Microbiol.">
        <title>Fungal ecological strategies reflected in gene transcription - a case study of two litter decomposers.</title>
        <authorList>
            <person name="Barbi F."/>
            <person name="Kohler A."/>
            <person name="Barry K."/>
            <person name="Baskaran P."/>
            <person name="Daum C."/>
            <person name="Fauchery L."/>
            <person name="Ihrmark K."/>
            <person name="Kuo A."/>
            <person name="LaButti K."/>
            <person name="Lipzen A."/>
            <person name="Morin E."/>
            <person name="Grigoriev I.V."/>
            <person name="Henrissat B."/>
            <person name="Lindahl B."/>
            <person name="Martin F."/>
        </authorList>
    </citation>
    <scope>NUCLEOTIDE SEQUENCE</scope>
    <source>
        <strain evidence="2">JB14</strain>
    </source>
</reference>
<feature type="region of interest" description="Disordered" evidence="1">
    <location>
        <begin position="1"/>
        <end position="30"/>
    </location>
</feature>
<evidence type="ECO:0000313" key="3">
    <source>
        <dbReference type="Proteomes" id="UP000799118"/>
    </source>
</evidence>
<evidence type="ECO:0000313" key="2">
    <source>
        <dbReference type="EMBL" id="KAE9394787.1"/>
    </source>
</evidence>
<keyword evidence="3" id="KW-1185">Reference proteome</keyword>
<dbReference type="Proteomes" id="UP000799118">
    <property type="component" value="Unassembled WGS sequence"/>
</dbReference>
<evidence type="ECO:0000256" key="1">
    <source>
        <dbReference type="SAM" id="MobiDB-lite"/>
    </source>
</evidence>
<name>A0A6A4HC14_9AGAR</name>
<dbReference type="AlphaFoldDB" id="A0A6A4HC14"/>
<feature type="compositionally biased region" description="Polar residues" evidence="1">
    <location>
        <begin position="1"/>
        <end position="13"/>
    </location>
</feature>